<evidence type="ECO:0000313" key="4">
    <source>
        <dbReference type="Proteomes" id="UP001140562"/>
    </source>
</evidence>
<dbReference type="PANTHER" id="PTHR43544">
    <property type="entry name" value="SHORT-CHAIN DEHYDROGENASE/REDUCTASE"/>
    <property type="match status" value="1"/>
</dbReference>
<dbReference type="Gene3D" id="3.40.50.720">
    <property type="entry name" value="NAD(P)-binding Rossmann-like Domain"/>
    <property type="match status" value="1"/>
</dbReference>
<dbReference type="GO" id="GO:0005737">
    <property type="term" value="C:cytoplasm"/>
    <property type="evidence" value="ECO:0007669"/>
    <property type="project" value="TreeGrafter"/>
</dbReference>
<dbReference type="PRINTS" id="PR00081">
    <property type="entry name" value="GDHRDH"/>
</dbReference>
<dbReference type="SUPFAM" id="SSF51735">
    <property type="entry name" value="NAD(P)-binding Rossmann-fold domains"/>
    <property type="match status" value="1"/>
</dbReference>
<dbReference type="InterPro" id="IPR051468">
    <property type="entry name" value="Fungal_SecMetab_SDRs"/>
</dbReference>
<sequence>MTGLAKEIVLVSGGRSHLCAAFLTNHHTDLHTANSGIGFELARQLLSKGTYHVLLGARSPQRGTDALKDLQSRNLPGSIEFLHLDLSDDSTIANATTRIAASHGHLDILINNAAIASFTQADRAAFRSSFDTNATGPYLLSKSLISLLKKSPNPRIINVSSGAGSIGRRLTPESPMYKIQAEPYRASKVAMNMLTTCLHVEYGLNYGEGGKGVKVFAYDPGFTVSNLSEANKKENGARSAEDSVRSLMDVVEGKRDGEVGRFIHNTGEYPW</sequence>
<dbReference type="AlphaFoldDB" id="A0A9W9C0U9"/>
<name>A0A9W9C0U9_9PLEO</name>
<proteinExistence type="inferred from homology"/>
<evidence type="ECO:0000256" key="1">
    <source>
        <dbReference type="ARBA" id="ARBA00006484"/>
    </source>
</evidence>
<dbReference type="GO" id="GO:0016491">
    <property type="term" value="F:oxidoreductase activity"/>
    <property type="evidence" value="ECO:0007669"/>
    <property type="project" value="TreeGrafter"/>
</dbReference>
<dbReference type="GO" id="GO:0019748">
    <property type="term" value="P:secondary metabolic process"/>
    <property type="evidence" value="ECO:0007669"/>
    <property type="project" value="TreeGrafter"/>
</dbReference>
<comment type="caution">
    <text evidence="3">The sequence shown here is derived from an EMBL/GenBank/DDBJ whole genome shotgun (WGS) entry which is preliminary data.</text>
</comment>
<reference evidence="3" key="1">
    <citation type="submission" date="2022-10" db="EMBL/GenBank/DDBJ databases">
        <title>Tapping the CABI collections for fungal endophytes: first genome assemblies for Collariella, Neodidymelliopsis, Ascochyta clinopodiicola, Didymella pomorum, Didymosphaeria variabile, Neocosmospora piperis and Neocucurbitaria cava.</title>
        <authorList>
            <person name="Hill R."/>
        </authorList>
    </citation>
    <scope>NUCLEOTIDE SEQUENCE</scope>
    <source>
        <strain evidence="3">IMI 360193</strain>
    </source>
</reference>
<comment type="similarity">
    <text evidence="1 2">Belongs to the short-chain dehydrogenases/reductases (SDR) family.</text>
</comment>
<evidence type="ECO:0000313" key="3">
    <source>
        <dbReference type="EMBL" id="KAJ4339226.1"/>
    </source>
</evidence>
<organism evidence="3 4">
    <name type="scientific">Didymella glomerata</name>
    <dbReference type="NCBI Taxonomy" id="749621"/>
    <lineage>
        <taxon>Eukaryota</taxon>
        <taxon>Fungi</taxon>
        <taxon>Dikarya</taxon>
        <taxon>Ascomycota</taxon>
        <taxon>Pezizomycotina</taxon>
        <taxon>Dothideomycetes</taxon>
        <taxon>Pleosporomycetidae</taxon>
        <taxon>Pleosporales</taxon>
        <taxon>Pleosporineae</taxon>
        <taxon>Didymellaceae</taxon>
        <taxon>Didymella</taxon>
    </lineage>
</organism>
<protein>
    <submittedName>
        <fullName evidence="3">Uncharacterized protein</fullName>
    </submittedName>
</protein>
<dbReference type="EMBL" id="JAPEUV010000024">
    <property type="protein sequence ID" value="KAJ4339226.1"/>
    <property type="molecule type" value="Genomic_DNA"/>
</dbReference>
<gene>
    <name evidence="3" type="ORF">N0V87_003400</name>
</gene>
<dbReference type="PRINTS" id="PR00080">
    <property type="entry name" value="SDRFAMILY"/>
</dbReference>
<dbReference type="InterPro" id="IPR002347">
    <property type="entry name" value="SDR_fam"/>
</dbReference>
<keyword evidence="4" id="KW-1185">Reference proteome</keyword>
<dbReference type="OrthoDB" id="1933717at2759"/>
<dbReference type="PANTHER" id="PTHR43544:SF32">
    <property type="entry name" value="CHAIN DEHYDROGENASE, PUTATIVE (AFU_ORTHOLOGUE AFUA_5G01530)-RELATED"/>
    <property type="match status" value="1"/>
</dbReference>
<dbReference type="InterPro" id="IPR036291">
    <property type="entry name" value="NAD(P)-bd_dom_sf"/>
</dbReference>
<accession>A0A9W9C0U9</accession>
<dbReference type="Proteomes" id="UP001140562">
    <property type="component" value="Unassembled WGS sequence"/>
</dbReference>
<dbReference type="Pfam" id="PF00106">
    <property type="entry name" value="adh_short"/>
    <property type="match status" value="1"/>
</dbReference>
<evidence type="ECO:0000256" key="2">
    <source>
        <dbReference type="RuleBase" id="RU000363"/>
    </source>
</evidence>